<accession>A0AAV8WA97</accession>
<proteinExistence type="inferred from homology"/>
<dbReference type="GO" id="GO:0005634">
    <property type="term" value="C:nucleus"/>
    <property type="evidence" value="ECO:0007669"/>
    <property type="project" value="InterPro"/>
</dbReference>
<dbReference type="GO" id="GO:1990431">
    <property type="term" value="P:priRNA 3'-end processing"/>
    <property type="evidence" value="ECO:0007669"/>
    <property type="project" value="TreeGrafter"/>
</dbReference>
<dbReference type="PANTHER" id="PTHR15092">
    <property type="entry name" value="POLY A -SPECIFIC RIBONUCLEASE/TARGET OF EGR1, MEMBER 1"/>
    <property type="match status" value="1"/>
</dbReference>
<comment type="caution">
    <text evidence="5">The sequence shown here is derived from an EMBL/GenBank/DDBJ whole genome shotgun (WGS) entry which is preliminary data.</text>
</comment>
<dbReference type="SUPFAM" id="SSF82708">
    <property type="entry name" value="R3H domain"/>
    <property type="match status" value="1"/>
</dbReference>
<organism evidence="5 6">
    <name type="scientific">Exocentrus adspersus</name>
    <dbReference type="NCBI Taxonomy" id="1586481"/>
    <lineage>
        <taxon>Eukaryota</taxon>
        <taxon>Metazoa</taxon>
        <taxon>Ecdysozoa</taxon>
        <taxon>Arthropoda</taxon>
        <taxon>Hexapoda</taxon>
        <taxon>Insecta</taxon>
        <taxon>Pterygota</taxon>
        <taxon>Neoptera</taxon>
        <taxon>Endopterygota</taxon>
        <taxon>Coleoptera</taxon>
        <taxon>Polyphaga</taxon>
        <taxon>Cucujiformia</taxon>
        <taxon>Chrysomeloidea</taxon>
        <taxon>Cerambycidae</taxon>
        <taxon>Lamiinae</taxon>
        <taxon>Acanthocinini</taxon>
        <taxon>Exocentrus</taxon>
    </lineage>
</organism>
<reference evidence="5 6" key="1">
    <citation type="journal article" date="2023" name="Insect Mol. Biol.">
        <title>Genome sequencing provides insights into the evolution of gene families encoding plant cell wall-degrading enzymes in longhorned beetles.</title>
        <authorList>
            <person name="Shin N.R."/>
            <person name="Okamura Y."/>
            <person name="Kirsch R."/>
            <person name="Pauchet Y."/>
        </authorList>
    </citation>
    <scope>NUCLEOTIDE SEQUENCE [LARGE SCALE GENOMIC DNA]</scope>
    <source>
        <strain evidence="5">EAD_L_NR</strain>
    </source>
</reference>
<dbReference type="GO" id="GO:0046872">
    <property type="term" value="F:metal ion binding"/>
    <property type="evidence" value="ECO:0007669"/>
    <property type="project" value="InterPro"/>
</dbReference>
<dbReference type="InterPro" id="IPR036397">
    <property type="entry name" value="RNaseH_sf"/>
</dbReference>
<dbReference type="CDD" id="cd12428">
    <property type="entry name" value="RRM_PARN"/>
    <property type="match status" value="1"/>
</dbReference>
<evidence type="ECO:0000256" key="2">
    <source>
        <dbReference type="SAM" id="Coils"/>
    </source>
</evidence>
<evidence type="ECO:0000313" key="6">
    <source>
        <dbReference type="Proteomes" id="UP001159042"/>
    </source>
</evidence>
<keyword evidence="6" id="KW-1185">Reference proteome</keyword>
<evidence type="ECO:0000256" key="1">
    <source>
        <dbReference type="ARBA" id="ARBA00008372"/>
    </source>
</evidence>
<dbReference type="InterPro" id="IPR014789">
    <property type="entry name" value="PolyA-riboNase_RNA-binding"/>
</dbReference>
<dbReference type="InterPro" id="IPR034042">
    <property type="entry name" value="PARN_R3H"/>
</dbReference>
<dbReference type="GO" id="GO:1990432">
    <property type="term" value="P:siRNA 3'-end processing"/>
    <property type="evidence" value="ECO:0007669"/>
    <property type="project" value="TreeGrafter"/>
</dbReference>
<dbReference type="GO" id="GO:0003723">
    <property type="term" value="F:RNA binding"/>
    <property type="evidence" value="ECO:0007669"/>
    <property type="project" value="InterPro"/>
</dbReference>
<name>A0AAV8WA97_9CUCU</name>
<dbReference type="Gene3D" id="3.30.70.330">
    <property type="match status" value="1"/>
</dbReference>
<dbReference type="SUPFAM" id="SSF54928">
    <property type="entry name" value="RNA-binding domain, RBD"/>
    <property type="match status" value="1"/>
</dbReference>
<dbReference type="Pfam" id="PF08675">
    <property type="entry name" value="RNA_bind"/>
    <property type="match status" value="1"/>
</dbReference>
<dbReference type="Pfam" id="PF04857">
    <property type="entry name" value="CAF1"/>
    <property type="match status" value="1"/>
</dbReference>
<evidence type="ECO:0000313" key="5">
    <source>
        <dbReference type="EMBL" id="KAJ8923107.1"/>
    </source>
</evidence>
<dbReference type="CDD" id="cd02637">
    <property type="entry name" value="R3H_PARN"/>
    <property type="match status" value="1"/>
</dbReference>
<dbReference type="InterPro" id="IPR006941">
    <property type="entry name" value="RNase_CAF1"/>
</dbReference>
<feature type="domain" description="Poly(A)-specific ribonuclease RNA-binding" evidence="4">
    <location>
        <begin position="430"/>
        <end position="504"/>
    </location>
</feature>
<dbReference type="EMBL" id="JANEYG010000005">
    <property type="protein sequence ID" value="KAJ8923107.1"/>
    <property type="molecule type" value="Genomic_DNA"/>
</dbReference>
<gene>
    <name evidence="5" type="ORF">NQ315_001660</name>
</gene>
<keyword evidence="2" id="KW-0175">Coiled coil</keyword>
<evidence type="ECO:0000259" key="4">
    <source>
        <dbReference type="Pfam" id="PF08675"/>
    </source>
</evidence>
<dbReference type="InterPro" id="IPR035979">
    <property type="entry name" value="RBD_domain_sf"/>
</dbReference>
<dbReference type="GO" id="GO:0004535">
    <property type="term" value="F:poly(A)-specific ribonuclease activity"/>
    <property type="evidence" value="ECO:0007669"/>
    <property type="project" value="InterPro"/>
</dbReference>
<feature type="region of interest" description="Disordered" evidence="3">
    <location>
        <begin position="519"/>
        <end position="578"/>
    </location>
</feature>
<feature type="coiled-coil region" evidence="2">
    <location>
        <begin position="233"/>
        <end position="260"/>
    </location>
</feature>
<dbReference type="Proteomes" id="UP001159042">
    <property type="component" value="Unassembled WGS sequence"/>
</dbReference>
<dbReference type="AlphaFoldDB" id="A0AAV8WA97"/>
<dbReference type="GO" id="GO:0000289">
    <property type="term" value="P:nuclear-transcribed mRNA poly(A) tail shortening"/>
    <property type="evidence" value="ECO:0007669"/>
    <property type="project" value="TreeGrafter"/>
</dbReference>
<dbReference type="Gene3D" id="3.30.420.10">
    <property type="entry name" value="Ribonuclease H-like superfamily/Ribonuclease H"/>
    <property type="match status" value="2"/>
</dbReference>
<dbReference type="InterPro" id="IPR036867">
    <property type="entry name" value="R3H_dom_sf"/>
</dbReference>
<dbReference type="InterPro" id="IPR012677">
    <property type="entry name" value="Nucleotide-bd_a/b_plait_sf"/>
</dbReference>
<dbReference type="GO" id="GO:0005737">
    <property type="term" value="C:cytoplasm"/>
    <property type="evidence" value="ECO:0007669"/>
    <property type="project" value="InterPro"/>
</dbReference>
<dbReference type="InterPro" id="IPR012337">
    <property type="entry name" value="RNaseH-like_sf"/>
</dbReference>
<protein>
    <recommendedName>
        <fullName evidence="4">Poly(A)-specific ribonuclease RNA-binding domain-containing protein</fullName>
    </recommendedName>
</protein>
<dbReference type="FunFam" id="3.30.420.10:FF:000035">
    <property type="entry name" value="Poly(A)-specific ribonuclease PARN"/>
    <property type="match status" value="1"/>
</dbReference>
<dbReference type="PANTHER" id="PTHR15092:SF44">
    <property type="entry name" value="POLY(A)-SPECIFIC RIBONUCLEASE PARN"/>
    <property type="match status" value="1"/>
</dbReference>
<evidence type="ECO:0000256" key="3">
    <source>
        <dbReference type="SAM" id="MobiDB-lite"/>
    </source>
</evidence>
<sequence>MEVTASNFKSILPDVEKAINNCTFLSIDLEFTGLDLVRNINAFDTPEQYYQKLRRNCKEFLVIQYGLSIFRYDEEKDIFHNETYNFYIFRRPINHNIPDQRFLCQTSSIHFLVNEGFDFNKLFKEGISYLNVVEEEKYRNELEEANKKVTDSIHSQQNGTNDVIPIPPDAKEFVDNVVGQIEEFLQSDQVELQLPKCNSFLRRLIYQTKSEKFRDRISVETRKMDNKDRILFVTRLKSKVEEAEMQKQKYEEQLSELDAFVGFTKVLRMVVNSGKLVVGHNACLDILHSLDKFLNPLPADYEEFKELTHSLFPKILDTKYMSSLEPLVEHISSNVLKNLLESVSKEPFEIPDVVIEEEEVGYSLKDEKEHEAGYDAYITGLSFLAMWKYLGSLSGVKGAEIFTNFDLLQPYINKIYLMVLIENQYMNLAGEDLTVSKDHVFYLTFPKEWKMNNIVQLFSPFGNVYVSWLDDTSAYVGLYKRDQAAIALSTLSQSDTYSIMTFARRQALLMGTQTPFASPIKKRKSVEGQPAAKRRKTNSGSFSMSKRSIDPIVEDEEEPAEPEESSSKKVFMEDQAWE</sequence>
<feature type="compositionally biased region" description="Acidic residues" evidence="3">
    <location>
        <begin position="552"/>
        <end position="564"/>
    </location>
</feature>
<dbReference type="InterPro" id="IPR051181">
    <property type="entry name" value="CAF1_poly(A)_ribonucleases"/>
</dbReference>
<comment type="similarity">
    <text evidence="1">Belongs to the CAF1 family.</text>
</comment>
<dbReference type="SUPFAM" id="SSF53098">
    <property type="entry name" value="Ribonuclease H-like"/>
    <property type="match status" value="1"/>
</dbReference>